<name>A0AAW2RKR1_9LAMI</name>
<organism evidence="1">
    <name type="scientific">Sesamum angustifolium</name>
    <dbReference type="NCBI Taxonomy" id="2727405"/>
    <lineage>
        <taxon>Eukaryota</taxon>
        <taxon>Viridiplantae</taxon>
        <taxon>Streptophyta</taxon>
        <taxon>Embryophyta</taxon>
        <taxon>Tracheophyta</taxon>
        <taxon>Spermatophyta</taxon>
        <taxon>Magnoliopsida</taxon>
        <taxon>eudicotyledons</taxon>
        <taxon>Gunneridae</taxon>
        <taxon>Pentapetalae</taxon>
        <taxon>asterids</taxon>
        <taxon>lamiids</taxon>
        <taxon>Lamiales</taxon>
        <taxon>Pedaliaceae</taxon>
        <taxon>Sesamum</taxon>
    </lineage>
</organism>
<comment type="caution">
    <text evidence="1">The sequence shown here is derived from an EMBL/GenBank/DDBJ whole genome shotgun (WGS) entry which is preliminary data.</text>
</comment>
<dbReference type="AlphaFoldDB" id="A0AAW2RKR1"/>
<dbReference type="EMBL" id="JACGWK010000001">
    <property type="protein sequence ID" value="KAL0380792.1"/>
    <property type="molecule type" value="Genomic_DNA"/>
</dbReference>
<gene>
    <name evidence="1" type="ORF">Sangu_0143500</name>
</gene>
<proteinExistence type="predicted"/>
<sequence>MSDEAKILRKFLLASLLITFSKSFLVVFQVNRQFTHQYKNFPSPSVSTAQQSTLPPAYLYSKCKESFRCGNRSSLQFPYSMMEADCGLLMVDKCESENPAIRLGPGGNWYDFLERISETTILIRDPILQDHLDSQPCFLPVGVGNLSLPKSPSISFTVLTPNLTLFVCYDQPDNLVHRQIISKATITKAVISSPCIIKNREVVFLLGK</sequence>
<protein>
    <submittedName>
        <fullName evidence="1">Uncharacterized protein</fullName>
    </submittedName>
</protein>
<evidence type="ECO:0000313" key="1">
    <source>
        <dbReference type="EMBL" id="KAL0380792.1"/>
    </source>
</evidence>
<reference evidence="1" key="1">
    <citation type="submission" date="2020-06" db="EMBL/GenBank/DDBJ databases">
        <authorList>
            <person name="Li T."/>
            <person name="Hu X."/>
            <person name="Zhang T."/>
            <person name="Song X."/>
            <person name="Zhang H."/>
            <person name="Dai N."/>
            <person name="Sheng W."/>
            <person name="Hou X."/>
            <person name="Wei L."/>
        </authorList>
    </citation>
    <scope>NUCLEOTIDE SEQUENCE</scope>
    <source>
        <strain evidence="1">G01</strain>
        <tissue evidence="1">Leaf</tissue>
    </source>
</reference>
<accession>A0AAW2RKR1</accession>
<reference evidence="1" key="2">
    <citation type="journal article" date="2024" name="Plant">
        <title>Genomic evolution and insights into agronomic trait innovations of Sesamum species.</title>
        <authorList>
            <person name="Miao H."/>
            <person name="Wang L."/>
            <person name="Qu L."/>
            <person name="Liu H."/>
            <person name="Sun Y."/>
            <person name="Le M."/>
            <person name="Wang Q."/>
            <person name="Wei S."/>
            <person name="Zheng Y."/>
            <person name="Lin W."/>
            <person name="Duan Y."/>
            <person name="Cao H."/>
            <person name="Xiong S."/>
            <person name="Wang X."/>
            <person name="Wei L."/>
            <person name="Li C."/>
            <person name="Ma Q."/>
            <person name="Ju M."/>
            <person name="Zhao R."/>
            <person name="Li G."/>
            <person name="Mu C."/>
            <person name="Tian Q."/>
            <person name="Mei H."/>
            <person name="Zhang T."/>
            <person name="Gao T."/>
            <person name="Zhang H."/>
        </authorList>
    </citation>
    <scope>NUCLEOTIDE SEQUENCE</scope>
    <source>
        <strain evidence="1">G01</strain>
    </source>
</reference>